<keyword evidence="3" id="KW-1185">Reference proteome</keyword>
<reference evidence="2 3" key="1">
    <citation type="submission" date="2019-02" db="EMBL/GenBank/DDBJ databases">
        <title>Siculibacillus lacustris gen. nov., sp. nov., a new rosette-forming bacterium isolated from a freshwater crater lake (Lake St. Ana, Romania).</title>
        <authorList>
            <person name="Felfoldi T."/>
            <person name="Marton Z."/>
            <person name="Szabo A."/>
            <person name="Mentes A."/>
            <person name="Boka K."/>
            <person name="Marialigeti K."/>
            <person name="Mathe I."/>
            <person name="Koncz M."/>
            <person name="Schumann P."/>
            <person name="Toth E."/>
        </authorList>
    </citation>
    <scope>NUCLEOTIDE SEQUENCE [LARGE SCALE GENOMIC DNA]</scope>
    <source>
        <strain evidence="2 3">SA-279</strain>
    </source>
</reference>
<name>A0A4Q9VG13_9HYPH</name>
<evidence type="ECO:0000256" key="1">
    <source>
        <dbReference type="SAM" id="Phobius"/>
    </source>
</evidence>
<proteinExistence type="predicted"/>
<dbReference type="OrthoDB" id="8219379at2"/>
<dbReference type="AlphaFoldDB" id="A0A4Q9VG13"/>
<gene>
    <name evidence="2" type="ORF">EYW49_19540</name>
</gene>
<evidence type="ECO:0000313" key="2">
    <source>
        <dbReference type="EMBL" id="TBW33794.1"/>
    </source>
</evidence>
<keyword evidence="1" id="KW-1133">Transmembrane helix</keyword>
<accession>A0A4Q9VG13</accession>
<comment type="caution">
    <text evidence="2">The sequence shown here is derived from an EMBL/GenBank/DDBJ whole genome shotgun (WGS) entry which is preliminary data.</text>
</comment>
<feature type="transmembrane region" description="Helical" evidence="1">
    <location>
        <begin position="84"/>
        <end position="102"/>
    </location>
</feature>
<dbReference type="EMBL" id="SJFN01000039">
    <property type="protein sequence ID" value="TBW33794.1"/>
    <property type="molecule type" value="Genomic_DNA"/>
</dbReference>
<dbReference type="Proteomes" id="UP000292781">
    <property type="component" value="Unassembled WGS sequence"/>
</dbReference>
<protein>
    <submittedName>
        <fullName evidence="2">Uncharacterized protein</fullName>
    </submittedName>
</protein>
<keyword evidence="1" id="KW-0812">Transmembrane</keyword>
<organism evidence="2 3">
    <name type="scientific">Siculibacillus lacustris</name>
    <dbReference type="NCBI Taxonomy" id="1549641"/>
    <lineage>
        <taxon>Bacteria</taxon>
        <taxon>Pseudomonadati</taxon>
        <taxon>Pseudomonadota</taxon>
        <taxon>Alphaproteobacteria</taxon>
        <taxon>Hyphomicrobiales</taxon>
        <taxon>Ancalomicrobiaceae</taxon>
        <taxon>Siculibacillus</taxon>
    </lineage>
</organism>
<evidence type="ECO:0000313" key="3">
    <source>
        <dbReference type="Proteomes" id="UP000292781"/>
    </source>
</evidence>
<keyword evidence="1" id="KW-0472">Membrane</keyword>
<dbReference type="RefSeq" id="WP_131311311.1">
    <property type="nucleotide sequence ID" value="NZ_SJFN01000039.1"/>
</dbReference>
<sequence length="231" mass="24697">MRFVLGLLSGLLGLLAGWFGLAFLVIALAGHDQDGGIAMAAVFQIGPLGGLVGLAAGVGLFLWKGRVRGPATPAGPAPTRTSRPFAVAVLAVTAGLVWWGWWEFVRSPYLGHGFMTLELQFRLPSGMALPASAADVRLAVEEDGQSAIPILPEGRWHGHDGDRPVILASASLSRKTSRRIVRLVMPDVPERVWWLDLPADPDPTPGFTPWRLATPAAAPAIEMNYRLGADR</sequence>
<feature type="transmembrane region" description="Helical" evidence="1">
    <location>
        <begin position="37"/>
        <end position="63"/>
    </location>
</feature>